<comment type="similarity">
    <text evidence="2 6">Belongs to the metallo-dependent hydrolases superfamily. DHOase family. Class I DHOase subfamily.</text>
</comment>
<keyword evidence="3 6" id="KW-0479">Metal-binding</keyword>
<dbReference type="Pfam" id="PF12890">
    <property type="entry name" value="DHOase"/>
    <property type="match status" value="1"/>
</dbReference>
<feature type="binding site" evidence="6">
    <location>
        <position position="272"/>
    </location>
    <ligand>
        <name>substrate</name>
    </ligand>
</feature>
<evidence type="ECO:0000313" key="8">
    <source>
        <dbReference type="EMBL" id="GKI17667.1"/>
    </source>
</evidence>
<feature type="binding site" evidence="6">
    <location>
        <position position="147"/>
    </location>
    <ligand>
        <name>Zn(2+)</name>
        <dbReference type="ChEBI" id="CHEBI:29105"/>
        <label>2</label>
    </ligand>
</feature>
<gene>
    <name evidence="6 8" type="primary">pyrC</name>
    <name evidence="8" type="ORF">CE91St16_05750</name>
</gene>
<dbReference type="GO" id="GO:0044205">
    <property type="term" value="P:'de novo' UMP biosynthetic process"/>
    <property type="evidence" value="ECO:0007669"/>
    <property type="project" value="UniProtKB-UniRule"/>
</dbReference>
<dbReference type="SUPFAM" id="SSF51338">
    <property type="entry name" value="Composite domain of metallo-dependent hydrolases"/>
    <property type="match status" value="1"/>
</dbReference>
<comment type="function">
    <text evidence="1 6">Catalyzes the reversible cyclization of carbamoyl aspartate to dihydroorotate.</text>
</comment>
<comment type="cofactor">
    <cofactor evidence="6">
        <name>Zn(2+)</name>
        <dbReference type="ChEBI" id="CHEBI:29105"/>
    </cofactor>
    <text evidence="6">Binds 2 Zn(2+) ions per subunit.</text>
</comment>
<dbReference type="GO" id="GO:0005737">
    <property type="term" value="C:cytoplasm"/>
    <property type="evidence" value="ECO:0007669"/>
    <property type="project" value="TreeGrafter"/>
</dbReference>
<comment type="caution">
    <text evidence="6">Lacks conserved residue(s) required for the propagation of feature annotation.</text>
</comment>
<dbReference type="InterPro" id="IPR024403">
    <property type="entry name" value="DHOase_cat"/>
</dbReference>
<evidence type="ECO:0000256" key="5">
    <source>
        <dbReference type="ARBA" id="ARBA00022975"/>
    </source>
</evidence>
<keyword evidence="4 6" id="KW-0378">Hydrolase</keyword>
<dbReference type="PANTHER" id="PTHR43668">
    <property type="entry name" value="ALLANTOINASE"/>
    <property type="match status" value="1"/>
</dbReference>
<keyword evidence="5 6" id="KW-0665">Pyrimidine biosynthesis</keyword>
<dbReference type="SUPFAM" id="SSF51556">
    <property type="entry name" value="Metallo-dependent hydrolases"/>
    <property type="match status" value="1"/>
</dbReference>
<dbReference type="PROSITE" id="PS00483">
    <property type="entry name" value="DIHYDROOROTASE_2"/>
    <property type="match status" value="1"/>
</dbReference>
<dbReference type="GO" id="GO:0008270">
    <property type="term" value="F:zinc ion binding"/>
    <property type="evidence" value="ECO:0007669"/>
    <property type="project" value="UniProtKB-UniRule"/>
</dbReference>
<evidence type="ECO:0000256" key="4">
    <source>
        <dbReference type="ARBA" id="ARBA00022801"/>
    </source>
</evidence>
<feature type="binding site" evidence="6">
    <location>
        <position position="227"/>
    </location>
    <ligand>
        <name>Zn(2+)</name>
        <dbReference type="ChEBI" id="CHEBI:29105"/>
        <label>2</label>
    </ligand>
</feature>
<keyword evidence="6" id="KW-0862">Zinc</keyword>
<dbReference type="PROSITE" id="PS00482">
    <property type="entry name" value="DIHYDROOROTASE_1"/>
    <property type="match status" value="1"/>
</dbReference>
<sequence>MKTLYTNAAIYAGGRFAAGEFAVEGGRIVPVAGAAPDRTVDLGGRHVIPGLVDVHVHLREPGFSQKETIASGTAAAARGGYTTVCSMPNLNPAPDAPDTLRAQAEIIRRDAVVRVVPYGCITMGQRGAGELVDFAALAPDVVGFSDDGRGVQSDELMEEAMRRAEKAGRPIVAHCEVDDLLRGGYIHDGEYCRAHGHKGICSESEWKQVERDIALAEKTGCQYHVCHVSTKESVELVRRAKARGVRVSCETAPHYLLLCDEDLQEDGRFKMNPPLRSREDRAALIAGVADGTIEVIATDHAPHTAEEKSRGLAGSAMGIVGLECAFPLMYKYMVLPGTLTLEKLVALMSDNPRRIFGLGGGLNVGDEADFTVLDLGAQYEIDPAAFLSKGRATPFAGWPVQGRAVLTVVGGREAYRDDGLQL</sequence>
<comment type="catalytic activity">
    <reaction evidence="6">
        <text>(S)-dihydroorotate + H2O = N-carbamoyl-L-aspartate + H(+)</text>
        <dbReference type="Rhea" id="RHEA:24296"/>
        <dbReference type="ChEBI" id="CHEBI:15377"/>
        <dbReference type="ChEBI" id="CHEBI:15378"/>
        <dbReference type="ChEBI" id="CHEBI:30864"/>
        <dbReference type="ChEBI" id="CHEBI:32814"/>
        <dbReference type="EC" id="3.5.2.3"/>
    </reaction>
</comment>
<dbReference type="Proteomes" id="UP001055105">
    <property type="component" value="Unassembled WGS sequence"/>
</dbReference>
<dbReference type="InterPro" id="IPR002195">
    <property type="entry name" value="Dihydroorotase_CS"/>
</dbReference>
<dbReference type="NCBIfam" id="TIGR00857">
    <property type="entry name" value="pyrC_multi"/>
    <property type="match status" value="1"/>
</dbReference>
<dbReference type="GO" id="GO:0004038">
    <property type="term" value="F:allantoinase activity"/>
    <property type="evidence" value="ECO:0007669"/>
    <property type="project" value="TreeGrafter"/>
</dbReference>
<feature type="binding site" evidence="6">
    <location>
        <position position="57"/>
    </location>
    <ligand>
        <name>Zn(2+)</name>
        <dbReference type="ChEBI" id="CHEBI:29105"/>
        <label>1</label>
    </ligand>
</feature>
<dbReference type="InterPro" id="IPR004722">
    <property type="entry name" value="DHOase"/>
</dbReference>
<dbReference type="Gene3D" id="3.20.20.140">
    <property type="entry name" value="Metal-dependent hydrolases"/>
    <property type="match status" value="1"/>
</dbReference>
<comment type="pathway">
    <text evidence="6">Pyrimidine metabolism; UMP biosynthesis via de novo pathway; (S)-dihydroorotate from bicarbonate: step 3/3.</text>
</comment>
<dbReference type="EMBL" id="BQOL01000001">
    <property type="protein sequence ID" value="GKI17667.1"/>
    <property type="molecule type" value="Genomic_DNA"/>
</dbReference>
<dbReference type="EC" id="3.5.2.3" evidence="6"/>
<comment type="caution">
    <text evidence="8">The sequence shown here is derived from an EMBL/GenBank/DDBJ whole genome shotgun (WGS) entry which is preliminary data.</text>
</comment>
<evidence type="ECO:0000313" key="9">
    <source>
        <dbReference type="Proteomes" id="UP001055105"/>
    </source>
</evidence>
<accession>A0AA37NQE1</accession>
<feature type="domain" description="Dihydroorotase catalytic" evidence="7">
    <location>
        <begin position="44"/>
        <end position="233"/>
    </location>
</feature>
<evidence type="ECO:0000256" key="2">
    <source>
        <dbReference type="ARBA" id="ARBA00010286"/>
    </source>
</evidence>
<feature type="binding site" evidence="6">
    <location>
        <position position="55"/>
    </location>
    <ligand>
        <name>Zn(2+)</name>
        <dbReference type="ChEBI" id="CHEBI:29105"/>
        <label>1</label>
    </ligand>
</feature>
<dbReference type="Gene3D" id="2.30.40.10">
    <property type="entry name" value="Urease, subunit C, domain 1"/>
    <property type="match status" value="1"/>
</dbReference>
<dbReference type="InterPro" id="IPR011059">
    <property type="entry name" value="Metal-dep_hydrolase_composite"/>
</dbReference>
<dbReference type="AlphaFoldDB" id="A0AA37NQE1"/>
<feature type="active site" evidence="6">
    <location>
        <position position="299"/>
    </location>
</feature>
<evidence type="ECO:0000256" key="1">
    <source>
        <dbReference type="ARBA" id="ARBA00002368"/>
    </source>
</evidence>
<feature type="binding site" evidence="6">
    <location>
        <position position="89"/>
    </location>
    <ligand>
        <name>substrate</name>
    </ligand>
</feature>
<feature type="binding site" evidence="6">
    <location>
        <position position="174"/>
    </location>
    <ligand>
        <name>Zn(2+)</name>
        <dbReference type="ChEBI" id="CHEBI:29105"/>
        <label>2</label>
    </ligand>
</feature>
<name>A0AA37NQE1_9BACT</name>
<evidence type="ECO:0000259" key="7">
    <source>
        <dbReference type="Pfam" id="PF12890"/>
    </source>
</evidence>
<feature type="binding site" evidence="6">
    <location>
        <position position="299"/>
    </location>
    <ligand>
        <name>Zn(2+)</name>
        <dbReference type="ChEBI" id="CHEBI:29105"/>
        <label>1</label>
    </ligand>
</feature>
<feature type="binding site" evidence="6">
    <location>
        <position position="303"/>
    </location>
    <ligand>
        <name>substrate</name>
    </ligand>
</feature>
<reference evidence="8" key="1">
    <citation type="submission" date="2022-01" db="EMBL/GenBank/DDBJ databases">
        <title>Novel bile acid biosynthetic pathways are enriched in the microbiome of centenarians.</title>
        <authorList>
            <person name="Sato Y."/>
            <person name="Atarashi K."/>
            <person name="Plichta R.D."/>
            <person name="Arai Y."/>
            <person name="Sasajima S."/>
            <person name="Kearney M.S."/>
            <person name="Suda W."/>
            <person name="Takeshita K."/>
            <person name="Sasaki T."/>
            <person name="Okamoto S."/>
            <person name="Skelly N.A."/>
            <person name="Okamura Y."/>
            <person name="Vlamakis H."/>
            <person name="Li Y."/>
            <person name="Tanoue T."/>
            <person name="Takei H."/>
            <person name="Nittono H."/>
            <person name="Narushima S."/>
            <person name="Irie J."/>
            <person name="Itoh H."/>
            <person name="Moriya K."/>
            <person name="Sugiura Y."/>
            <person name="Suematsu M."/>
            <person name="Moritoki N."/>
            <person name="Shibata S."/>
            <person name="Littman R.D."/>
            <person name="Fischbach A.M."/>
            <person name="Uwamino Y."/>
            <person name="Inoue T."/>
            <person name="Honda A."/>
            <person name="Hattori M."/>
            <person name="Murai T."/>
            <person name="Xavier J.R."/>
            <person name="Hirose N."/>
            <person name="Honda K."/>
        </authorList>
    </citation>
    <scope>NUCLEOTIDE SEQUENCE</scope>
    <source>
        <strain evidence="8">CE91-St16</strain>
    </source>
</reference>
<feature type="binding site" evidence="6">
    <location>
        <position position="147"/>
    </location>
    <ligand>
        <name>Zn(2+)</name>
        <dbReference type="ChEBI" id="CHEBI:29105"/>
        <label>1</label>
    </ligand>
</feature>
<protein>
    <recommendedName>
        <fullName evidence="6">Dihydroorotase</fullName>
        <shortName evidence="6">DHOase</shortName>
        <ecNumber evidence="6">3.5.2.3</ecNumber>
    </recommendedName>
</protein>
<dbReference type="InterPro" id="IPR050138">
    <property type="entry name" value="DHOase/Allantoinase_Hydrolase"/>
</dbReference>
<dbReference type="GO" id="GO:0006145">
    <property type="term" value="P:purine nucleobase catabolic process"/>
    <property type="evidence" value="ECO:0007669"/>
    <property type="project" value="TreeGrafter"/>
</dbReference>
<dbReference type="RefSeq" id="WP_244076064.1">
    <property type="nucleotide sequence ID" value="NZ_AP025581.1"/>
</dbReference>
<dbReference type="CDD" id="cd01317">
    <property type="entry name" value="DHOase_IIa"/>
    <property type="match status" value="1"/>
</dbReference>
<dbReference type="InterPro" id="IPR032466">
    <property type="entry name" value="Metal_Hydrolase"/>
</dbReference>
<organism evidence="8 9">
    <name type="scientific">Alistipes finegoldii</name>
    <dbReference type="NCBI Taxonomy" id="214856"/>
    <lineage>
        <taxon>Bacteria</taxon>
        <taxon>Pseudomonadati</taxon>
        <taxon>Bacteroidota</taxon>
        <taxon>Bacteroidia</taxon>
        <taxon>Bacteroidales</taxon>
        <taxon>Rikenellaceae</taxon>
        <taxon>Alistipes</taxon>
    </lineage>
</organism>
<evidence type="ECO:0000256" key="6">
    <source>
        <dbReference type="HAMAP-Rule" id="MF_00220"/>
    </source>
</evidence>
<dbReference type="HAMAP" id="MF_00220_B">
    <property type="entry name" value="PyrC_classI_B"/>
    <property type="match status" value="1"/>
</dbReference>
<evidence type="ECO:0000256" key="3">
    <source>
        <dbReference type="ARBA" id="ARBA00022723"/>
    </source>
</evidence>
<dbReference type="PANTHER" id="PTHR43668:SF2">
    <property type="entry name" value="ALLANTOINASE"/>
    <property type="match status" value="1"/>
</dbReference>
<dbReference type="GO" id="GO:0004151">
    <property type="term" value="F:dihydroorotase activity"/>
    <property type="evidence" value="ECO:0007669"/>
    <property type="project" value="UniProtKB-UniRule"/>
</dbReference>
<proteinExistence type="inferred from homology"/>
<feature type="binding site" evidence="6">
    <location>
        <begin position="57"/>
        <end position="59"/>
    </location>
    <ligand>
        <name>substrate</name>
    </ligand>
</feature>